<evidence type="ECO:0000256" key="2">
    <source>
        <dbReference type="ARBA" id="ARBA00022833"/>
    </source>
</evidence>
<dbReference type="InterPro" id="IPR052360">
    <property type="entry name" value="Transcr_Regulatory_Proteins"/>
</dbReference>
<dbReference type="RefSeq" id="XP_028481040.1">
    <property type="nucleotide sequence ID" value="XM_028625948.1"/>
</dbReference>
<comment type="caution">
    <text evidence="9">The sequence shown here is derived from an EMBL/GenBank/DDBJ whole genome shotgun (WGS) entry which is preliminary data.</text>
</comment>
<keyword evidence="1" id="KW-0479">Metal-binding</keyword>
<dbReference type="VEuPathDB" id="FungiDB:C8Q69DRAFT_188278"/>
<dbReference type="Pfam" id="PF00172">
    <property type="entry name" value="Zn_clus"/>
    <property type="match status" value="1"/>
</dbReference>
<evidence type="ECO:0000256" key="5">
    <source>
        <dbReference type="ARBA" id="ARBA00023163"/>
    </source>
</evidence>
<dbReference type="GO" id="GO:0000981">
    <property type="term" value="F:DNA-binding transcription factor activity, RNA polymerase II-specific"/>
    <property type="evidence" value="ECO:0007669"/>
    <property type="project" value="InterPro"/>
</dbReference>
<reference evidence="9 10" key="1">
    <citation type="journal article" date="2018" name="Front. Microbiol.">
        <title>Genomic and genetic insights into a cosmopolitan fungus, Paecilomyces variotii (Eurotiales).</title>
        <authorList>
            <person name="Urquhart A.S."/>
            <person name="Mondo S.J."/>
            <person name="Makela M.R."/>
            <person name="Hane J.K."/>
            <person name="Wiebenga A."/>
            <person name="He G."/>
            <person name="Mihaltcheva S."/>
            <person name="Pangilinan J."/>
            <person name="Lipzen A."/>
            <person name="Barry K."/>
            <person name="de Vries R.P."/>
            <person name="Grigoriev I.V."/>
            <person name="Idnurm A."/>
        </authorList>
    </citation>
    <scope>NUCLEOTIDE SEQUENCE [LARGE SCALE GENOMIC DNA]</scope>
    <source>
        <strain evidence="9 10">CBS 101075</strain>
    </source>
</reference>
<evidence type="ECO:0000256" key="6">
    <source>
        <dbReference type="ARBA" id="ARBA00023242"/>
    </source>
</evidence>
<dbReference type="AlphaFoldDB" id="A0A443HHV6"/>
<dbReference type="SUPFAM" id="SSF57701">
    <property type="entry name" value="Zn2/Cys6 DNA-binding domain"/>
    <property type="match status" value="1"/>
</dbReference>
<keyword evidence="3" id="KW-0805">Transcription regulation</keyword>
<evidence type="ECO:0000256" key="4">
    <source>
        <dbReference type="ARBA" id="ARBA00023125"/>
    </source>
</evidence>
<protein>
    <recommendedName>
        <fullName evidence="8">Zn(2)-C6 fungal-type domain-containing protein</fullName>
    </recommendedName>
</protein>
<dbReference type="PROSITE" id="PS00463">
    <property type="entry name" value="ZN2_CY6_FUNGAL_1"/>
    <property type="match status" value="1"/>
</dbReference>
<keyword evidence="2" id="KW-0862">Zinc</keyword>
<dbReference type="PANTHER" id="PTHR36206:SF14">
    <property type="entry name" value="ZN(2)-C6 FUNGAL-TYPE DOMAIN-CONTAINING PROTEIN-RELATED"/>
    <property type="match status" value="1"/>
</dbReference>
<dbReference type="CDD" id="cd00067">
    <property type="entry name" value="GAL4"/>
    <property type="match status" value="1"/>
</dbReference>
<dbReference type="Proteomes" id="UP000283841">
    <property type="component" value="Unassembled WGS sequence"/>
</dbReference>
<evidence type="ECO:0000256" key="1">
    <source>
        <dbReference type="ARBA" id="ARBA00022723"/>
    </source>
</evidence>
<organism evidence="9 10">
    <name type="scientific">Byssochlamys spectabilis</name>
    <name type="common">Paecilomyces variotii</name>
    <dbReference type="NCBI Taxonomy" id="264951"/>
    <lineage>
        <taxon>Eukaryota</taxon>
        <taxon>Fungi</taxon>
        <taxon>Dikarya</taxon>
        <taxon>Ascomycota</taxon>
        <taxon>Pezizomycotina</taxon>
        <taxon>Eurotiomycetes</taxon>
        <taxon>Eurotiomycetidae</taxon>
        <taxon>Eurotiales</taxon>
        <taxon>Thermoascaceae</taxon>
        <taxon>Paecilomyces</taxon>
    </lineage>
</organism>
<keyword evidence="10" id="KW-1185">Reference proteome</keyword>
<keyword evidence="6" id="KW-0539">Nucleus</keyword>
<keyword evidence="5" id="KW-0804">Transcription</keyword>
<dbReference type="InterPro" id="IPR001138">
    <property type="entry name" value="Zn2Cys6_DnaBD"/>
</dbReference>
<dbReference type="STRING" id="264951.A0A443HHV6"/>
<evidence type="ECO:0000313" key="10">
    <source>
        <dbReference type="Proteomes" id="UP000283841"/>
    </source>
</evidence>
<evidence type="ECO:0000256" key="3">
    <source>
        <dbReference type="ARBA" id="ARBA00023015"/>
    </source>
</evidence>
<keyword evidence="4" id="KW-0238">DNA-binding</keyword>
<proteinExistence type="predicted"/>
<dbReference type="InterPro" id="IPR036864">
    <property type="entry name" value="Zn2-C6_fun-type_DNA-bd_sf"/>
</dbReference>
<dbReference type="Gene3D" id="4.10.240.10">
    <property type="entry name" value="Zn(2)-C6 fungal-type DNA-binding domain"/>
    <property type="match status" value="1"/>
</dbReference>
<dbReference type="GO" id="GO:0008270">
    <property type="term" value="F:zinc ion binding"/>
    <property type="evidence" value="ECO:0007669"/>
    <property type="project" value="InterPro"/>
</dbReference>
<evidence type="ECO:0000259" key="8">
    <source>
        <dbReference type="PROSITE" id="PS50048"/>
    </source>
</evidence>
<dbReference type="PROSITE" id="PS50048">
    <property type="entry name" value="ZN2_CY6_FUNGAL_2"/>
    <property type="match status" value="1"/>
</dbReference>
<dbReference type="EMBL" id="RCNU01000021">
    <property type="protein sequence ID" value="RWQ91395.1"/>
    <property type="molecule type" value="Genomic_DNA"/>
</dbReference>
<feature type="domain" description="Zn(2)-C6 fungal-type" evidence="8">
    <location>
        <begin position="24"/>
        <end position="54"/>
    </location>
</feature>
<dbReference type="GeneID" id="39595225"/>
<dbReference type="PANTHER" id="PTHR36206">
    <property type="entry name" value="ASPERCRYPTIN BIOSYNTHESIS CLUSTER-SPECIFIC TRANSCRIPTION REGULATOR ATNN-RELATED"/>
    <property type="match status" value="1"/>
</dbReference>
<evidence type="ECO:0000313" key="9">
    <source>
        <dbReference type="EMBL" id="RWQ91395.1"/>
    </source>
</evidence>
<feature type="region of interest" description="Disordered" evidence="7">
    <location>
        <begin position="1"/>
        <end position="20"/>
    </location>
</feature>
<sequence>MESADPVSGRPRKGRVGSSKSKLGCLTCKIRRVKCDERQPTCHRCSSTGRKCEYKGVRPGDLYSRGQGMLRWEERASIVGLSETLLSAASTATSKERRAFHFFFHQISPRLAVALDADLWRGAVLRLSRSQPAMWDAVIAISCLYEHPPFSHAPPVAPALKPPVTDSNHRLALSWYSRALSNVRSQLQKRGDMDPAVALLSCVLFICIEFLQENIIEALQLYQQGLQLISTFSPVMISALWETKTLFTDVIVPLFYRLGTLSIFYGHDLPADWPIVWPHRTIIYFQSLPDARAALYSLVSDVVVFIRTCTESVHRSPSDINVLESLQAQQADLRLRLSAWHQTMVRLKVDSWDKWDDAHRGTCSLLQMAYATCLIVVETCFDQDEMVYDRYKHLFQEIIEYAPSAIAATTGQDKTPAPFTFELGAGYPLFFTAQKCRDPILRRRALALLLQAPRVEGLHRVVPSVFLAANLIAMEEGIDTGEDGRFASLFEVNCLPGREKRISDHIVFYPKQDRSSGLHMKFKRQIQDSHGTWHLVEEIVRFNAPDENSISSLFLTVTEFSASITKQ</sequence>
<name>A0A443HHV6_BYSSP</name>
<accession>A0A443HHV6</accession>
<gene>
    <name evidence="9" type="ORF">C8Q69DRAFT_188278</name>
</gene>
<evidence type="ECO:0000256" key="7">
    <source>
        <dbReference type="SAM" id="MobiDB-lite"/>
    </source>
</evidence>
<dbReference type="SMART" id="SM00066">
    <property type="entry name" value="GAL4"/>
    <property type="match status" value="1"/>
</dbReference>
<dbReference type="GO" id="GO:0003677">
    <property type="term" value="F:DNA binding"/>
    <property type="evidence" value="ECO:0007669"/>
    <property type="project" value="UniProtKB-KW"/>
</dbReference>